<feature type="domain" description="2EXR" evidence="1">
    <location>
        <begin position="5"/>
        <end position="78"/>
    </location>
</feature>
<reference evidence="3" key="1">
    <citation type="journal article" date="2015" name="Genome Announc.">
        <title>Draft genome sequence of the fungus Penicillium brasilianum MG11.</title>
        <authorList>
            <person name="Horn F."/>
            <person name="Linde J."/>
            <person name="Mattern D.J."/>
            <person name="Walther G."/>
            <person name="Guthke R."/>
            <person name="Brakhage A.A."/>
            <person name="Valiante V."/>
        </authorList>
    </citation>
    <scope>NUCLEOTIDE SEQUENCE [LARGE SCALE GENOMIC DNA]</scope>
    <source>
        <strain evidence="3">MG11</strain>
    </source>
</reference>
<sequence>MATDFPLFPSLPPELRLHIWRLALTSSWSCTTRKCIRYQQDATIGAHPHNSISQSCTEARQALTQTLTKIDRLGWFNFPRHLLFLQRLGAGGLGRRCPVEARRALSRNVQHIVVNAHGKLQMYSILEYLHKASPKLKSVVVVGPWFLPEDTDVYDSVRDWIAPYEDWGEVFLDSPMEVYLDVLTNAIERGEGDGDCRLAHGLSVEQYKARLDKAVRRLPVPLPDGLRPIDNVYWRTRRMLDKVESILQKYSTPPRLYLQTAEQMRVSRKQTGKRPSKRKR</sequence>
<protein>
    <recommendedName>
        <fullName evidence="1">2EXR domain-containing protein</fullName>
    </recommendedName>
</protein>
<evidence type="ECO:0000313" key="2">
    <source>
        <dbReference type="EMBL" id="CEJ60890.1"/>
    </source>
</evidence>
<proteinExistence type="predicted"/>
<dbReference type="OrthoDB" id="4364380at2759"/>
<dbReference type="EMBL" id="CDHK01000009">
    <property type="protein sequence ID" value="CEJ60890.1"/>
    <property type="molecule type" value="Genomic_DNA"/>
</dbReference>
<name>A0A0F7TZL0_PENBI</name>
<accession>A0A0F7TZL0</accession>
<evidence type="ECO:0000313" key="3">
    <source>
        <dbReference type="Proteomes" id="UP000042958"/>
    </source>
</evidence>
<evidence type="ECO:0000259" key="1">
    <source>
        <dbReference type="Pfam" id="PF20150"/>
    </source>
</evidence>
<dbReference type="AlphaFoldDB" id="A0A0F7TZL0"/>
<organism evidence="2 3">
    <name type="scientific">Penicillium brasilianum</name>
    <dbReference type="NCBI Taxonomy" id="104259"/>
    <lineage>
        <taxon>Eukaryota</taxon>
        <taxon>Fungi</taxon>
        <taxon>Dikarya</taxon>
        <taxon>Ascomycota</taxon>
        <taxon>Pezizomycotina</taxon>
        <taxon>Eurotiomycetes</taxon>
        <taxon>Eurotiomycetidae</taxon>
        <taxon>Eurotiales</taxon>
        <taxon>Aspergillaceae</taxon>
        <taxon>Penicillium</taxon>
    </lineage>
</organism>
<dbReference type="Pfam" id="PF20150">
    <property type="entry name" value="2EXR"/>
    <property type="match status" value="1"/>
</dbReference>
<dbReference type="Proteomes" id="UP000042958">
    <property type="component" value="Unassembled WGS sequence"/>
</dbReference>
<keyword evidence="3" id="KW-1185">Reference proteome</keyword>
<gene>
    <name evidence="2" type="ORF">PMG11_09444</name>
</gene>
<dbReference type="InterPro" id="IPR045518">
    <property type="entry name" value="2EXR"/>
</dbReference>